<dbReference type="InterPro" id="IPR040285">
    <property type="entry name" value="ProX/PRXD1"/>
</dbReference>
<evidence type="ECO:0000313" key="5">
    <source>
        <dbReference type="Proteomes" id="UP000290289"/>
    </source>
</evidence>
<dbReference type="InterPro" id="IPR036754">
    <property type="entry name" value="YbaK/aa-tRNA-synt-asso_dom_sf"/>
</dbReference>
<dbReference type="Proteomes" id="UP000290289">
    <property type="component" value="Chromosome 8"/>
</dbReference>
<reference evidence="4 5" key="1">
    <citation type="submission" date="2018-10" db="EMBL/GenBank/DDBJ databases">
        <title>A high-quality apple genome assembly.</title>
        <authorList>
            <person name="Hu J."/>
        </authorList>
    </citation>
    <scope>NUCLEOTIDE SEQUENCE [LARGE SCALE GENOMIC DNA]</scope>
    <source>
        <strain evidence="5">cv. HFTH1</strain>
        <tissue evidence="4">Young leaf</tissue>
    </source>
</reference>
<dbReference type="SUPFAM" id="SSF55826">
    <property type="entry name" value="YbaK/ProRS associated domain"/>
    <property type="match status" value="1"/>
</dbReference>
<accession>A0A498J6W1</accession>
<evidence type="ECO:0000256" key="2">
    <source>
        <dbReference type="SAM" id="MobiDB-lite"/>
    </source>
</evidence>
<dbReference type="InterPro" id="IPR007214">
    <property type="entry name" value="YbaK/aa-tRNA-synth-assoc-dom"/>
</dbReference>
<name>A0A498J6W1_MALDO</name>
<dbReference type="Pfam" id="PF04073">
    <property type="entry name" value="tRNA_edit"/>
    <property type="match status" value="1"/>
</dbReference>
<gene>
    <name evidence="4" type="ORF">DVH24_006871</name>
</gene>
<dbReference type="Gene3D" id="3.90.960.10">
    <property type="entry name" value="YbaK/aminoacyl-tRNA synthetase-associated domain"/>
    <property type="match status" value="1"/>
</dbReference>
<dbReference type="GO" id="GO:0002161">
    <property type="term" value="F:aminoacyl-tRNA deacylase activity"/>
    <property type="evidence" value="ECO:0007669"/>
    <property type="project" value="InterPro"/>
</dbReference>
<comment type="similarity">
    <text evidence="1">Belongs to the PRORSD1 family.</text>
</comment>
<evidence type="ECO:0000256" key="1">
    <source>
        <dbReference type="ARBA" id="ARBA00010201"/>
    </source>
</evidence>
<protein>
    <recommendedName>
        <fullName evidence="3">YbaK/aminoacyl-tRNA synthetase-associated domain-containing protein</fullName>
    </recommendedName>
</protein>
<feature type="region of interest" description="Disordered" evidence="2">
    <location>
        <begin position="168"/>
        <end position="205"/>
    </location>
</feature>
<comment type="caution">
    <text evidence="4">The sequence shown here is derived from an EMBL/GenBank/DDBJ whole genome shotgun (WGS) entry which is preliminary data.</text>
</comment>
<dbReference type="EMBL" id="RDQH01000334">
    <property type="protein sequence ID" value="RXH90926.1"/>
    <property type="molecule type" value="Genomic_DNA"/>
</dbReference>
<evidence type="ECO:0000313" key="4">
    <source>
        <dbReference type="EMBL" id="RXH90926.1"/>
    </source>
</evidence>
<feature type="compositionally biased region" description="Polar residues" evidence="2">
    <location>
        <begin position="190"/>
        <end position="204"/>
    </location>
</feature>
<evidence type="ECO:0000259" key="3">
    <source>
        <dbReference type="Pfam" id="PF04073"/>
    </source>
</evidence>
<organism evidence="4 5">
    <name type="scientific">Malus domestica</name>
    <name type="common">Apple</name>
    <name type="synonym">Pyrus malus</name>
    <dbReference type="NCBI Taxonomy" id="3750"/>
    <lineage>
        <taxon>Eukaryota</taxon>
        <taxon>Viridiplantae</taxon>
        <taxon>Streptophyta</taxon>
        <taxon>Embryophyta</taxon>
        <taxon>Tracheophyta</taxon>
        <taxon>Spermatophyta</taxon>
        <taxon>Magnoliopsida</taxon>
        <taxon>eudicotyledons</taxon>
        <taxon>Gunneridae</taxon>
        <taxon>Pentapetalae</taxon>
        <taxon>rosids</taxon>
        <taxon>fabids</taxon>
        <taxon>Rosales</taxon>
        <taxon>Rosaceae</taxon>
        <taxon>Amygdaloideae</taxon>
        <taxon>Maleae</taxon>
        <taxon>Malus</taxon>
    </lineage>
</organism>
<dbReference type="AlphaFoldDB" id="A0A498J6W1"/>
<feature type="domain" description="YbaK/aminoacyl-tRNA synthetase-associated" evidence="3">
    <location>
        <begin position="45"/>
        <end position="150"/>
    </location>
</feature>
<sequence>MGLSKEQLLARLKELQVDFPQHEHPVVLTVEAQQDMICFHRAKYVGNLGGGLSENLFLKDKKRRFYNFSASADAKLDLKAVLSVGLGLGRGGLRMAPEEALGEILQVPLGCVMPFSLVNESGRHFSLLLDHKFKGQEWCFFHPLSNDMSICKGMRQLKPYPKFGFGSLKKKKKQSPEARLGSSGEAFFPLSQNRGGNPHAQPQRTPRRALSFLLKKVVYANPSVGKDQPPDLACFVPSGSTVLPDPPQPATSSEGRVEIQVSVDNKSTASIDLFMLTLRDRDEPMIFGTQRITTQNY</sequence>
<proteinExistence type="inferred from homology"/>
<dbReference type="PANTHER" id="PTHR31423:SF3">
    <property type="entry name" value="PROLYL-TRNA SYNTHETASE ASSOCIATED DOMAIN-CONTAINING PROTEIN 1-RELATED"/>
    <property type="match status" value="1"/>
</dbReference>
<dbReference type="PANTHER" id="PTHR31423">
    <property type="entry name" value="YBAK DOMAIN-CONTAINING PROTEIN"/>
    <property type="match status" value="1"/>
</dbReference>
<keyword evidence="5" id="KW-1185">Reference proteome</keyword>